<feature type="compositionally biased region" description="Low complexity" evidence="4">
    <location>
        <begin position="567"/>
        <end position="585"/>
    </location>
</feature>
<dbReference type="InterPro" id="IPR016171">
    <property type="entry name" value="Vanillyl_alc_oxidase_C-sub2"/>
</dbReference>
<accession>A0ABT0IJF8</accession>
<dbReference type="InterPro" id="IPR036318">
    <property type="entry name" value="FAD-bd_PCMH-like_sf"/>
</dbReference>
<sequence>MDMLWNGWGDPARAKRLPESVVGLLRDMLGVTPRETPVPAAPDDIEVPPTPLSATTLAAFAEALSGEALGGQEHERQERRGADRGGDGRDGAEPGWGRYVRTDAVGRVRHTRGKSTPDLLRLRAGDVTDLPAAVLLPGSHDEVLAVLRLCAEHQVSAVPFGGGTSVVGGLAPEGARPFVALDLRRLNTPPEIDEVSRTAVLPAGLRAPKAEALLNERGYTLGHFPQSFEWATIGGFAAARSSGQASAGYGRFDEMVLGLTVATPEGGWQAGRAPRSAAGPDLRQLVLGSEGAFGVITSVTVRIRPLPVRRVYEGWRFASFEAGAAALRGLAQDGPRPTVLRLSDETETFIGLAHPDRIGSTAPETAGCMAVVGYEGTAEDTAERRSAARKALTAAGGTYAGEEPGEHWARGRYDAPYLRDALLDAGAFAETLETAAFWSDIPALYEGVRRALTDTLTEAGTTPLVMCHISHVYENGASLYFTVVSAQGEDPVAHWEPAKHAANEAILEAGGTISHHHGVGTDHRDWYAREAGELGIRALSSVKAALDPDGILNPGILLPAPAPAPAPAAGSSSRTPSVPSSADRP</sequence>
<evidence type="ECO:0000256" key="1">
    <source>
        <dbReference type="ARBA" id="ARBA00008000"/>
    </source>
</evidence>
<evidence type="ECO:0000256" key="3">
    <source>
        <dbReference type="ARBA" id="ARBA00022827"/>
    </source>
</evidence>
<feature type="compositionally biased region" description="Basic and acidic residues" evidence="4">
    <location>
        <begin position="72"/>
        <end position="92"/>
    </location>
</feature>
<evidence type="ECO:0000259" key="5">
    <source>
        <dbReference type="PROSITE" id="PS51387"/>
    </source>
</evidence>
<dbReference type="InterPro" id="IPR025650">
    <property type="entry name" value="Alkyl-DHAP_Synthase"/>
</dbReference>
<dbReference type="SUPFAM" id="SSF55103">
    <property type="entry name" value="FAD-linked oxidases, C-terminal domain"/>
    <property type="match status" value="1"/>
</dbReference>
<evidence type="ECO:0000313" key="6">
    <source>
        <dbReference type="EMBL" id="MCK8681479.1"/>
    </source>
</evidence>
<proteinExistence type="inferred from homology"/>
<dbReference type="InterPro" id="IPR016169">
    <property type="entry name" value="FAD-bd_PCMH_sub2"/>
</dbReference>
<comment type="similarity">
    <text evidence="1">Belongs to the FAD-binding oxidoreductase/transferase type 4 family.</text>
</comment>
<organism evidence="6 7">
    <name type="scientific">Streptomyces lichenis</name>
    <dbReference type="NCBI Taxonomy" id="2306967"/>
    <lineage>
        <taxon>Bacteria</taxon>
        <taxon>Bacillati</taxon>
        <taxon>Actinomycetota</taxon>
        <taxon>Actinomycetes</taxon>
        <taxon>Kitasatosporales</taxon>
        <taxon>Streptomycetaceae</taxon>
        <taxon>Streptomyces</taxon>
    </lineage>
</organism>
<dbReference type="SUPFAM" id="SSF56176">
    <property type="entry name" value="FAD-binding/transporter-associated domain-like"/>
    <property type="match status" value="1"/>
</dbReference>
<dbReference type="Gene3D" id="3.30.465.10">
    <property type="match status" value="1"/>
</dbReference>
<protein>
    <submittedName>
        <fullName evidence="6">FAD-binding oxidoreductase</fullName>
    </submittedName>
</protein>
<dbReference type="PANTHER" id="PTHR46568">
    <property type="entry name" value="ALKYLDIHYDROXYACETONEPHOSPHATE SYNTHASE, PEROXISOMAL"/>
    <property type="match status" value="1"/>
</dbReference>
<dbReference type="PROSITE" id="PS51387">
    <property type="entry name" value="FAD_PCMH"/>
    <property type="match status" value="1"/>
</dbReference>
<dbReference type="Gene3D" id="3.30.300.330">
    <property type="match status" value="1"/>
</dbReference>
<dbReference type="Gene3D" id="1.10.45.10">
    <property type="entry name" value="Vanillyl-alcohol Oxidase, Chain A, domain 4"/>
    <property type="match status" value="1"/>
</dbReference>
<dbReference type="RefSeq" id="WP_248637302.1">
    <property type="nucleotide sequence ID" value="NZ_JALPTH010000043.1"/>
</dbReference>
<keyword evidence="2" id="KW-0285">Flavoprotein</keyword>
<comment type="caution">
    <text evidence="6">The sequence shown here is derived from an EMBL/GenBank/DDBJ whole genome shotgun (WGS) entry which is preliminary data.</text>
</comment>
<dbReference type="Pfam" id="PF02913">
    <property type="entry name" value="FAD-oxidase_C"/>
    <property type="match status" value="1"/>
</dbReference>
<dbReference type="EMBL" id="JALPTH010000043">
    <property type="protein sequence ID" value="MCK8681479.1"/>
    <property type="molecule type" value="Genomic_DNA"/>
</dbReference>
<evidence type="ECO:0000256" key="4">
    <source>
        <dbReference type="SAM" id="MobiDB-lite"/>
    </source>
</evidence>
<dbReference type="Pfam" id="PF01565">
    <property type="entry name" value="FAD_binding_4"/>
    <property type="match status" value="1"/>
</dbReference>
<dbReference type="InterPro" id="IPR006094">
    <property type="entry name" value="Oxid_FAD_bind_N"/>
</dbReference>
<dbReference type="InterPro" id="IPR016166">
    <property type="entry name" value="FAD-bd_PCMH"/>
</dbReference>
<keyword evidence="3" id="KW-0274">FAD</keyword>
<gene>
    <name evidence="6" type="ORF">M1O15_29610</name>
</gene>
<reference evidence="6 7" key="1">
    <citation type="submission" date="2022-04" db="EMBL/GenBank/DDBJ databases">
        <title>Streptomyces sp. nov. LCR6-01 isolated from Lichen of Dirinaria sp.</title>
        <authorList>
            <person name="Kanchanasin P."/>
            <person name="Tanasupawat S."/>
            <person name="Phongsopitanun W."/>
        </authorList>
    </citation>
    <scope>NUCLEOTIDE SEQUENCE [LARGE SCALE GENOMIC DNA]</scope>
    <source>
        <strain evidence="6 7">LCR6-01</strain>
    </source>
</reference>
<evidence type="ECO:0000313" key="7">
    <source>
        <dbReference type="Proteomes" id="UP001522868"/>
    </source>
</evidence>
<name>A0ABT0IJF8_9ACTN</name>
<dbReference type="Gene3D" id="3.30.70.3450">
    <property type="match status" value="1"/>
</dbReference>
<feature type="domain" description="FAD-binding PCMH-type" evidence="5">
    <location>
        <begin position="127"/>
        <end position="306"/>
    </location>
</feature>
<dbReference type="Proteomes" id="UP001522868">
    <property type="component" value="Unassembled WGS sequence"/>
</dbReference>
<dbReference type="InterPro" id="IPR016164">
    <property type="entry name" value="FAD-linked_Oxase-like_C"/>
</dbReference>
<feature type="region of interest" description="Disordered" evidence="4">
    <location>
        <begin position="66"/>
        <end position="97"/>
    </location>
</feature>
<dbReference type="InterPro" id="IPR004113">
    <property type="entry name" value="FAD-bd_oxidored_4_C"/>
</dbReference>
<feature type="region of interest" description="Disordered" evidence="4">
    <location>
        <begin position="557"/>
        <end position="585"/>
    </location>
</feature>
<evidence type="ECO:0000256" key="2">
    <source>
        <dbReference type="ARBA" id="ARBA00022630"/>
    </source>
</evidence>
<keyword evidence="7" id="KW-1185">Reference proteome</keyword>
<dbReference type="PANTHER" id="PTHR46568:SF1">
    <property type="entry name" value="ALKYLDIHYDROXYACETONEPHOSPHATE SYNTHASE, PEROXISOMAL"/>
    <property type="match status" value="1"/>
</dbReference>